<reference evidence="1 2" key="1">
    <citation type="submission" date="2014-06" db="EMBL/GenBank/DDBJ databases">
        <title>Evolutionary Origins and Diversification of the Mycorrhizal Mutualists.</title>
        <authorList>
            <consortium name="DOE Joint Genome Institute"/>
            <consortium name="Mycorrhizal Genomics Consortium"/>
            <person name="Kohler A."/>
            <person name="Kuo A."/>
            <person name="Nagy L.G."/>
            <person name="Floudas D."/>
            <person name="Copeland A."/>
            <person name="Barry K.W."/>
            <person name="Cichocki N."/>
            <person name="Veneault-Fourrey C."/>
            <person name="LaButti K."/>
            <person name="Lindquist E.A."/>
            <person name="Lipzen A."/>
            <person name="Lundell T."/>
            <person name="Morin E."/>
            <person name="Murat C."/>
            <person name="Riley R."/>
            <person name="Ohm R."/>
            <person name="Sun H."/>
            <person name="Tunlid A."/>
            <person name="Henrissat B."/>
            <person name="Grigoriev I.V."/>
            <person name="Hibbett D.S."/>
            <person name="Martin F."/>
        </authorList>
    </citation>
    <scope>NUCLEOTIDE SEQUENCE [LARGE SCALE GENOMIC DNA]</scope>
    <source>
        <strain evidence="1 2">SS14</strain>
    </source>
</reference>
<sequence>MDATYSTSLSLCKLRIRQIGPTTQSSVSDVNKLIRDLIVVAFMSIRELTSAFIAGAVAAAFRLLRRPPLRLFIDRQPYVRVLPSCISTVFRLSRWTMRARTPASFAIASLSFDSLIMRDYITSALVPESLLSLLTPARFNSTESFESVNTPNNSPLARDAIPLPTLLKPIFASSTTEAPHNVNEVTGQL</sequence>
<name>A0A0C9U1S2_SPHS4</name>
<organism evidence="1 2">
    <name type="scientific">Sphaerobolus stellatus (strain SS14)</name>
    <dbReference type="NCBI Taxonomy" id="990650"/>
    <lineage>
        <taxon>Eukaryota</taxon>
        <taxon>Fungi</taxon>
        <taxon>Dikarya</taxon>
        <taxon>Basidiomycota</taxon>
        <taxon>Agaricomycotina</taxon>
        <taxon>Agaricomycetes</taxon>
        <taxon>Phallomycetidae</taxon>
        <taxon>Geastrales</taxon>
        <taxon>Sphaerobolaceae</taxon>
        <taxon>Sphaerobolus</taxon>
    </lineage>
</organism>
<evidence type="ECO:0000313" key="2">
    <source>
        <dbReference type="Proteomes" id="UP000054279"/>
    </source>
</evidence>
<keyword evidence="2" id="KW-1185">Reference proteome</keyword>
<gene>
    <name evidence="1" type="ORF">M422DRAFT_276553</name>
</gene>
<proteinExistence type="predicted"/>
<dbReference type="EMBL" id="KN837862">
    <property type="protein sequence ID" value="KIJ22962.1"/>
    <property type="molecule type" value="Genomic_DNA"/>
</dbReference>
<accession>A0A0C9U1S2</accession>
<protein>
    <submittedName>
        <fullName evidence="1">Uncharacterized protein</fullName>
    </submittedName>
</protein>
<dbReference type="HOGENOM" id="CLU_1435280_0_0_1"/>
<dbReference type="Proteomes" id="UP000054279">
    <property type="component" value="Unassembled WGS sequence"/>
</dbReference>
<evidence type="ECO:0000313" key="1">
    <source>
        <dbReference type="EMBL" id="KIJ22962.1"/>
    </source>
</evidence>
<dbReference type="AlphaFoldDB" id="A0A0C9U1S2"/>